<reference evidence="2" key="1">
    <citation type="journal article" date="2019" name="Int. J. Syst. Evol. Microbiol.">
        <title>The Global Catalogue of Microorganisms (GCM) 10K type strain sequencing project: providing services to taxonomists for standard genome sequencing and annotation.</title>
        <authorList>
            <consortium name="The Broad Institute Genomics Platform"/>
            <consortium name="The Broad Institute Genome Sequencing Center for Infectious Disease"/>
            <person name="Wu L."/>
            <person name="Ma J."/>
        </authorList>
    </citation>
    <scope>NUCLEOTIDE SEQUENCE [LARGE SCALE GENOMIC DNA]</scope>
    <source>
        <strain evidence="2">CCM 8930</strain>
    </source>
</reference>
<organism evidence="1 2">
    <name type="scientific">Lactiplantibacillus nangangensis</name>
    <dbReference type="NCBI Taxonomy" id="2559917"/>
    <lineage>
        <taxon>Bacteria</taxon>
        <taxon>Bacillati</taxon>
        <taxon>Bacillota</taxon>
        <taxon>Bacilli</taxon>
        <taxon>Lactobacillales</taxon>
        <taxon>Lactobacillaceae</taxon>
        <taxon>Lactiplantibacillus</taxon>
    </lineage>
</organism>
<name>A0ABW1SMN3_9LACO</name>
<dbReference type="EMBL" id="JBHSSE010000024">
    <property type="protein sequence ID" value="MFC6202598.1"/>
    <property type="molecule type" value="Genomic_DNA"/>
</dbReference>
<dbReference type="RefSeq" id="WP_137616553.1">
    <property type="nucleotide sequence ID" value="NZ_BJDI01000010.1"/>
</dbReference>
<keyword evidence="2" id="KW-1185">Reference proteome</keyword>
<proteinExistence type="predicted"/>
<comment type="caution">
    <text evidence="1">The sequence shown here is derived from an EMBL/GenBank/DDBJ whole genome shotgun (WGS) entry which is preliminary data.</text>
</comment>
<dbReference type="Proteomes" id="UP001596171">
    <property type="component" value="Unassembled WGS sequence"/>
</dbReference>
<protein>
    <submittedName>
        <fullName evidence="1">Uncharacterized protein</fullName>
    </submittedName>
</protein>
<evidence type="ECO:0000313" key="1">
    <source>
        <dbReference type="EMBL" id="MFC6202598.1"/>
    </source>
</evidence>
<sequence length="108" mass="12425">MSLVDMLDGLNRSEDAQLMTGDYEPDRYLPMDVNDNDVDPDSYYWKVNHGYSGDYVMDDPDTIAGYLDSEGYEASEYDYGSHVLQDDYQAILVYFDGDGTEHEARRPR</sequence>
<evidence type="ECO:0000313" key="2">
    <source>
        <dbReference type="Proteomes" id="UP001596171"/>
    </source>
</evidence>
<accession>A0ABW1SMN3</accession>
<gene>
    <name evidence="1" type="ORF">ACFP1L_12065</name>
</gene>